<dbReference type="Proteomes" id="UP000541610">
    <property type="component" value="Unassembled WGS sequence"/>
</dbReference>
<evidence type="ECO:0000313" key="1">
    <source>
        <dbReference type="EMBL" id="KAF4681293.1"/>
    </source>
</evidence>
<organism evidence="1 2">
    <name type="scientific">Perkinsus olseni</name>
    <name type="common">Perkinsus atlanticus</name>
    <dbReference type="NCBI Taxonomy" id="32597"/>
    <lineage>
        <taxon>Eukaryota</taxon>
        <taxon>Sar</taxon>
        <taxon>Alveolata</taxon>
        <taxon>Perkinsozoa</taxon>
        <taxon>Perkinsea</taxon>
        <taxon>Perkinsida</taxon>
        <taxon>Perkinsidae</taxon>
        <taxon>Perkinsus</taxon>
    </lineage>
</organism>
<gene>
    <name evidence="1" type="ORF">FOZ60_012283</name>
</gene>
<dbReference type="EMBL" id="JABANP010000527">
    <property type="protein sequence ID" value="KAF4681293.1"/>
    <property type="molecule type" value="Genomic_DNA"/>
</dbReference>
<evidence type="ECO:0000313" key="2">
    <source>
        <dbReference type="Proteomes" id="UP000541610"/>
    </source>
</evidence>
<reference evidence="1 2" key="1">
    <citation type="submission" date="2020-04" db="EMBL/GenBank/DDBJ databases">
        <title>Perkinsus olseni comparative genomics.</title>
        <authorList>
            <person name="Bogema D.R."/>
        </authorList>
    </citation>
    <scope>NUCLEOTIDE SEQUENCE [LARGE SCALE GENOMIC DNA]</scope>
    <source>
        <strain evidence="1">00978-12</strain>
    </source>
</reference>
<sequence>MSNLIPDWDQPMPLLWTSSTQPPINLSQAWSTAGQPPTQQGISHIIIHLSLYVLFSATASSEEMPLHPYVLDNMQLGPLDFILDNELWVPPLLAFFLEPTKSNFNNFVRYFERTYVGSVSKLPLFDPHLWCHANSHERTSNLCEAYHHSLNALCCIRRPSFYHIMTIIVDGLTEFGQRFARVKAGDACRQPTQTRKQAEATLERAYAATFPEYGGTSWAEAPVRLKEVEYIQYLRACSATLARSRPAKKYSDKP</sequence>
<accession>A0A7J6NBP9</accession>
<dbReference type="AlphaFoldDB" id="A0A7J6NBP9"/>
<proteinExistence type="predicted"/>
<comment type="caution">
    <text evidence="1">The sequence shown here is derived from an EMBL/GenBank/DDBJ whole genome shotgun (WGS) entry which is preliminary data.</text>
</comment>
<protein>
    <submittedName>
        <fullName evidence="1">Uncharacterized protein</fullName>
    </submittedName>
</protein>
<name>A0A7J6NBP9_PEROL</name>